<accession>A0ABR8NEK0</accession>
<evidence type="ECO:0000313" key="2">
    <source>
        <dbReference type="Proteomes" id="UP000618818"/>
    </source>
</evidence>
<keyword evidence="2" id="KW-1185">Reference proteome</keyword>
<gene>
    <name evidence="1" type="ORF">IEZ26_09765</name>
</gene>
<protein>
    <recommendedName>
        <fullName evidence="3">DUF4129 domain-containing protein</fullName>
    </recommendedName>
</protein>
<dbReference type="Proteomes" id="UP000618818">
    <property type="component" value="Unassembled WGS sequence"/>
</dbReference>
<comment type="caution">
    <text evidence="1">The sequence shown here is derived from an EMBL/GenBank/DDBJ whole genome shotgun (WGS) entry which is preliminary data.</text>
</comment>
<name>A0ABR8NEK0_9ACTN</name>
<proteinExistence type="predicted"/>
<reference evidence="1 2" key="1">
    <citation type="submission" date="2020-09" db="EMBL/GenBank/DDBJ databases">
        <title>novel species in genus Nocardioides.</title>
        <authorList>
            <person name="Zhang G."/>
        </authorList>
    </citation>
    <scope>NUCLEOTIDE SEQUENCE [LARGE SCALE GENOMIC DNA]</scope>
    <source>
        <strain evidence="1 2">KCTC 39551</strain>
    </source>
</reference>
<dbReference type="RefSeq" id="WP_191194623.1">
    <property type="nucleotide sequence ID" value="NZ_JACXYZ010000001.1"/>
</dbReference>
<evidence type="ECO:0000313" key="1">
    <source>
        <dbReference type="EMBL" id="MBD3924904.1"/>
    </source>
</evidence>
<dbReference type="EMBL" id="JACXYZ010000001">
    <property type="protein sequence ID" value="MBD3924904.1"/>
    <property type="molecule type" value="Genomic_DNA"/>
</dbReference>
<evidence type="ECO:0008006" key="3">
    <source>
        <dbReference type="Google" id="ProtNLM"/>
    </source>
</evidence>
<sequence length="134" mass="14525">MTGPVALVLTLVLGAAAALAVFQAEIGRAFRRVRTHLSPPPPEPSTPAIEELAAALRRVRRQVLAPAPGTPMARRRGTAAAYDDLLGQAARALGVPDLLTDLREGTDREAERLRLEHLLREAGLVLDQPWSDRR</sequence>
<organism evidence="1 2">
    <name type="scientific">Nocardioides cavernae</name>
    <dbReference type="NCBI Taxonomy" id="1921566"/>
    <lineage>
        <taxon>Bacteria</taxon>
        <taxon>Bacillati</taxon>
        <taxon>Actinomycetota</taxon>
        <taxon>Actinomycetes</taxon>
        <taxon>Propionibacteriales</taxon>
        <taxon>Nocardioidaceae</taxon>
        <taxon>Nocardioides</taxon>
    </lineage>
</organism>